<reference evidence="2" key="1">
    <citation type="journal article" date="2021" name="PeerJ">
        <title>Extensive microbial diversity within the chicken gut microbiome revealed by metagenomics and culture.</title>
        <authorList>
            <person name="Gilroy R."/>
            <person name="Ravi A."/>
            <person name="Getino M."/>
            <person name="Pursley I."/>
            <person name="Horton D.L."/>
            <person name="Alikhan N.F."/>
            <person name="Baker D."/>
            <person name="Gharbi K."/>
            <person name="Hall N."/>
            <person name="Watson M."/>
            <person name="Adriaenssens E.M."/>
            <person name="Foster-Nyarko E."/>
            <person name="Jarju S."/>
            <person name="Secka A."/>
            <person name="Antonio M."/>
            <person name="Oren A."/>
            <person name="Chaudhuri R.R."/>
            <person name="La Ragione R."/>
            <person name="Hildebrand F."/>
            <person name="Pallen M.J."/>
        </authorList>
    </citation>
    <scope>NUCLEOTIDE SEQUENCE</scope>
    <source>
        <strain evidence="2">Gambia16-554</strain>
    </source>
</reference>
<dbReference type="Pfam" id="PF01863">
    <property type="entry name" value="YgjP-like"/>
    <property type="match status" value="1"/>
</dbReference>
<name>A0A9D2KBD6_9BACT</name>
<gene>
    <name evidence="2" type="ORF">IAC04_06800</name>
</gene>
<dbReference type="PANTHER" id="PTHR30399">
    <property type="entry name" value="UNCHARACTERIZED PROTEIN YGJP"/>
    <property type="match status" value="1"/>
</dbReference>
<accession>A0A9D2KBD6</accession>
<evidence type="ECO:0000313" key="2">
    <source>
        <dbReference type="EMBL" id="HIZ86182.1"/>
    </source>
</evidence>
<dbReference type="AlphaFoldDB" id="A0A9D2KBD6"/>
<reference evidence="2" key="2">
    <citation type="submission" date="2021-04" db="EMBL/GenBank/DDBJ databases">
        <authorList>
            <person name="Gilroy R."/>
        </authorList>
    </citation>
    <scope>NUCLEOTIDE SEQUENCE</scope>
    <source>
        <strain evidence="2">Gambia16-554</strain>
    </source>
</reference>
<dbReference type="Gene3D" id="3.30.2010.10">
    <property type="entry name" value="Metalloproteases ('zincins'), catalytic domain"/>
    <property type="match status" value="1"/>
</dbReference>
<comment type="caution">
    <text evidence="2">The sequence shown here is derived from an EMBL/GenBank/DDBJ whole genome shotgun (WGS) entry which is preliminary data.</text>
</comment>
<evidence type="ECO:0000259" key="1">
    <source>
        <dbReference type="Pfam" id="PF01863"/>
    </source>
</evidence>
<feature type="domain" description="YgjP-like metallopeptidase" evidence="1">
    <location>
        <begin position="96"/>
        <end position="188"/>
    </location>
</feature>
<proteinExistence type="predicted"/>
<protein>
    <submittedName>
        <fullName evidence="2">M48 family metallopeptidase</fullName>
    </submittedName>
</protein>
<dbReference type="InterPro" id="IPR053136">
    <property type="entry name" value="UTP_pyrophosphatase-like"/>
</dbReference>
<organism evidence="2 3">
    <name type="scientific">Candidatus Coprenecus stercoravium</name>
    <dbReference type="NCBI Taxonomy" id="2840735"/>
    <lineage>
        <taxon>Bacteria</taxon>
        <taxon>Pseudomonadati</taxon>
        <taxon>Bacteroidota</taxon>
        <taxon>Bacteroidia</taxon>
        <taxon>Bacteroidales</taxon>
        <taxon>Rikenellaceae</taxon>
        <taxon>Rikenellaceae incertae sedis</taxon>
        <taxon>Candidatus Coprenecus</taxon>
    </lineage>
</organism>
<dbReference type="InterPro" id="IPR002725">
    <property type="entry name" value="YgjP-like_metallopeptidase"/>
</dbReference>
<sequence length="200" mass="22644">MPPRNSQKVITVPEIGNVLLSKRAGTARLRISVSPRRGVVVSLPRMLPYSVAEEFLLSKRQWVMDALHRQALRQRKTAGEGRTAAVPDNPSDLRRMREEARAVLAPRLLEMAGAYGIPFRGRIAVKNNVSNWGSCSSKGNINLNMRLILLPEHLRDYVLLHELCHIRHQDHGPAFHAMLDSMLHGQEQALRKELTSWQII</sequence>
<dbReference type="CDD" id="cd07344">
    <property type="entry name" value="M48_yhfN_like"/>
    <property type="match status" value="1"/>
</dbReference>
<dbReference type="Proteomes" id="UP000824115">
    <property type="component" value="Unassembled WGS sequence"/>
</dbReference>
<dbReference type="PANTHER" id="PTHR30399:SF1">
    <property type="entry name" value="UTP PYROPHOSPHATASE"/>
    <property type="match status" value="1"/>
</dbReference>
<dbReference type="EMBL" id="DXAW01000117">
    <property type="protein sequence ID" value="HIZ86182.1"/>
    <property type="molecule type" value="Genomic_DNA"/>
</dbReference>
<evidence type="ECO:0000313" key="3">
    <source>
        <dbReference type="Proteomes" id="UP000824115"/>
    </source>
</evidence>